<dbReference type="InterPro" id="IPR029063">
    <property type="entry name" value="SAM-dependent_MTases_sf"/>
</dbReference>
<evidence type="ECO:0000313" key="2">
    <source>
        <dbReference type="Proteomes" id="UP000664169"/>
    </source>
</evidence>
<dbReference type="InterPro" id="IPR019410">
    <property type="entry name" value="Methyltransf_16"/>
</dbReference>
<dbReference type="AlphaFoldDB" id="A0A8H3F0N5"/>
<evidence type="ECO:0008006" key="3">
    <source>
        <dbReference type="Google" id="ProtNLM"/>
    </source>
</evidence>
<dbReference type="EMBL" id="CAJPDQ010000010">
    <property type="protein sequence ID" value="CAF9915949.1"/>
    <property type="molecule type" value="Genomic_DNA"/>
</dbReference>
<proteinExistence type="predicted"/>
<gene>
    <name evidence="1" type="ORF">GOMPHAMPRED_000909</name>
</gene>
<dbReference type="SUPFAM" id="SSF53335">
    <property type="entry name" value="S-adenosyl-L-methionine-dependent methyltransferases"/>
    <property type="match status" value="1"/>
</dbReference>
<dbReference type="GO" id="GO:0032991">
    <property type="term" value="C:protein-containing complex"/>
    <property type="evidence" value="ECO:0007669"/>
    <property type="project" value="TreeGrafter"/>
</dbReference>
<evidence type="ECO:0000313" key="1">
    <source>
        <dbReference type="EMBL" id="CAF9915949.1"/>
    </source>
</evidence>
<dbReference type="Proteomes" id="UP000664169">
    <property type="component" value="Unassembled WGS sequence"/>
</dbReference>
<dbReference type="PANTHER" id="PTHR14614">
    <property type="entry name" value="HEPATOCELLULAR CARCINOMA-ASSOCIATED ANTIGEN"/>
    <property type="match status" value="1"/>
</dbReference>
<keyword evidence="2" id="KW-1185">Reference proteome</keyword>
<accession>A0A8H3F0N5</accession>
<reference evidence="1" key="1">
    <citation type="submission" date="2021-03" db="EMBL/GenBank/DDBJ databases">
        <authorList>
            <person name="Tagirdzhanova G."/>
        </authorList>
    </citation>
    <scope>NUCLEOTIDE SEQUENCE</scope>
</reference>
<dbReference type="GO" id="GO:0005829">
    <property type="term" value="C:cytosol"/>
    <property type="evidence" value="ECO:0007669"/>
    <property type="project" value="TreeGrafter"/>
</dbReference>
<dbReference type="OrthoDB" id="2529286at2759"/>
<comment type="caution">
    <text evidence="1">The sequence shown here is derived from an EMBL/GenBank/DDBJ whole genome shotgun (WGS) entry which is preliminary data.</text>
</comment>
<dbReference type="PANTHER" id="PTHR14614:SF109">
    <property type="entry name" value="RIBOSOMAL LYSINE N-METHYLTRANSFERASE 5"/>
    <property type="match status" value="1"/>
</dbReference>
<dbReference type="GO" id="GO:0008757">
    <property type="term" value="F:S-adenosylmethionine-dependent methyltransferase activity"/>
    <property type="evidence" value="ECO:0007669"/>
    <property type="project" value="UniProtKB-ARBA"/>
</dbReference>
<dbReference type="Gene3D" id="3.40.50.150">
    <property type="entry name" value="Vaccinia Virus protein VP39"/>
    <property type="match status" value="1"/>
</dbReference>
<organism evidence="1 2">
    <name type="scientific">Gomphillus americanus</name>
    <dbReference type="NCBI Taxonomy" id="1940652"/>
    <lineage>
        <taxon>Eukaryota</taxon>
        <taxon>Fungi</taxon>
        <taxon>Dikarya</taxon>
        <taxon>Ascomycota</taxon>
        <taxon>Pezizomycotina</taxon>
        <taxon>Lecanoromycetes</taxon>
        <taxon>OSLEUM clade</taxon>
        <taxon>Ostropomycetidae</taxon>
        <taxon>Ostropales</taxon>
        <taxon>Graphidaceae</taxon>
        <taxon>Gomphilloideae</taxon>
        <taxon>Gomphillus</taxon>
    </lineage>
</organism>
<name>A0A8H3F0N5_9LECA</name>
<sequence length="294" mass="32160">MGVSELLQLLGDAIDDPEEESFLLFTGPIPSSNLGFIDSKAKDIEISVNGQDLSIQQSPGLLTANLAGGTTGAVVWKVTPAFASWIADSENILTKTLVISPKSVVIELGSGVSGLVALTLGQQVAKYIATDQSYVLKILRHNIESNWPSRKRSKLSKDWTTSLEILELDWETTLTSDLPLLIPELQQAPSQAGGLDLIIACDCIYNEALIPSFVSTCADLCGLRRKFSVELESGMDAHPPTLCIIAQQLRSAVIFEEWLRVFHQKFNVWRIPDVMLSQDLKEGTGFVIHIGILR</sequence>
<dbReference type="Pfam" id="PF10294">
    <property type="entry name" value="Methyltransf_16"/>
    <property type="match status" value="1"/>
</dbReference>
<protein>
    <recommendedName>
        <fullName evidence="3">Diaminohydroxyphosphoribosylamino-pyrimidine deaminase</fullName>
    </recommendedName>
</protein>